<dbReference type="RefSeq" id="WP_042902479.1">
    <property type="nucleotide sequence ID" value="NZ_JPGB01000004.1"/>
</dbReference>
<dbReference type="InterPro" id="IPR009061">
    <property type="entry name" value="DNA-bd_dom_put_sf"/>
</dbReference>
<dbReference type="SUPFAM" id="SSF46955">
    <property type="entry name" value="Putative DNA-binding domain"/>
    <property type="match status" value="1"/>
</dbReference>
<dbReference type="AlphaFoldDB" id="A0A081R6P4"/>
<protein>
    <recommendedName>
        <fullName evidence="3">DNA-binding protein</fullName>
    </recommendedName>
</protein>
<name>A0A081R6P4_STROR</name>
<evidence type="ECO:0008006" key="3">
    <source>
        <dbReference type="Google" id="ProtNLM"/>
    </source>
</evidence>
<reference evidence="1 2" key="1">
    <citation type="submission" date="2014-05" db="EMBL/GenBank/DDBJ databases">
        <authorList>
            <person name="Daugherty S.C."/>
            <person name="Tallon L.J."/>
            <person name="Sadzewicz L."/>
            <person name="Kilian M."/>
            <person name="Tettelin H."/>
        </authorList>
    </citation>
    <scope>NUCLEOTIDE SEQUENCE [LARGE SCALE GENOMIC DNA]</scope>
    <source>
        <strain evidence="1 2">SK143</strain>
    </source>
</reference>
<comment type="caution">
    <text evidence="1">The sequence shown here is derived from an EMBL/GenBank/DDBJ whole genome shotgun (WGS) entry which is preliminary data.</text>
</comment>
<sequence>MALELFGEDFKNELFQDLVKLNVEALKEAKRQVSRQISMVPIKEVMLATGWGRKRIEDFRDQGKFSYQQNVKGGKYLYDLNDVLRFQSQLAKRG</sequence>
<proteinExistence type="predicted"/>
<dbReference type="EMBL" id="JPGB01000004">
    <property type="protein sequence ID" value="KEQ50867.1"/>
    <property type="molecule type" value="Genomic_DNA"/>
</dbReference>
<dbReference type="Proteomes" id="UP000028098">
    <property type="component" value="Unassembled WGS sequence"/>
</dbReference>
<gene>
    <name evidence="1" type="ORF">SK143_0928</name>
</gene>
<evidence type="ECO:0000313" key="2">
    <source>
        <dbReference type="Proteomes" id="UP000028098"/>
    </source>
</evidence>
<evidence type="ECO:0000313" key="1">
    <source>
        <dbReference type="EMBL" id="KEQ50867.1"/>
    </source>
</evidence>
<dbReference type="PATRIC" id="fig|1303.44.peg.879"/>
<accession>A0A081R6P4</accession>
<organism evidence="1 2">
    <name type="scientific">Streptococcus oralis</name>
    <dbReference type="NCBI Taxonomy" id="1303"/>
    <lineage>
        <taxon>Bacteria</taxon>
        <taxon>Bacillati</taxon>
        <taxon>Bacillota</taxon>
        <taxon>Bacilli</taxon>
        <taxon>Lactobacillales</taxon>
        <taxon>Streptococcaceae</taxon>
        <taxon>Streptococcus</taxon>
    </lineage>
</organism>